<dbReference type="NCBIfam" id="NF002696">
    <property type="entry name" value="PRK02487.1-5"/>
    <property type="match status" value="1"/>
</dbReference>
<reference evidence="2 3" key="1">
    <citation type="submission" date="2018-04" db="EMBL/GenBank/DDBJ databases">
        <title>Genomic Encyclopedia of Type Strains, Phase IV (KMG-IV): sequencing the most valuable type-strain genomes for metagenomic binning, comparative biology and taxonomic classification.</title>
        <authorList>
            <person name="Goeker M."/>
        </authorList>
    </citation>
    <scope>NUCLEOTIDE SEQUENCE [LARGE SCALE GENOMIC DNA]</scope>
    <source>
        <strain evidence="2 3">DSM 7138</strain>
    </source>
</reference>
<dbReference type="PIRSF" id="PIRSF008757">
    <property type="entry name" value="UCP008757"/>
    <property type="match status" value="1"/>
</dbReference>
<dbReference type="Proteomes" id="UP000241247">
    <property type="component" value="Unassembled WGS sequence"/>
</dbReference>
<dbReference type="Gene3D" id="3.30.450.150">
    <property type="entry name" value="Haem-degrading domain"/>
    <property type="match status" value="1"/>
</dbReference>
<sequence>MTEDIKGDIARLEKQEELLRFTRCDAETAWKLGGILRDIAIERGAGIAIDISLRDRTLFHSVLDGTSTDNAEWIRRKRNTVLRLWHSSYLVGRRLALAHRGQEEAHNLPLSDFATHGGGFPILVDGLGCVGAVTVSGVPQRMDHAIVADGIARLLGVDLGDARLPA</sequence>
<proteinExistence type="inferred from homology"/>
<dbReference type="OrthoDB" id="9815315at2"/>
<protein>
    <recommendedName>
        <fullName evidence="1">UPF0303 protein C7449_108217</fullName>
    </recommendedName>
</protein>
<evidence type="ECO:0000256" key="1">
    <source>
        <dbReference type="HAMAP-Rule" id="MF_00761"/>
    </source>
</evidence>
<dbReference type="AlphaFoldDB" id="A0A2T5AZK2"/>
<dbReference type="PANTHER" id="PTHR28255:SF1">
    <property type="entry name" value="UPF0303 PROTEIN YBR137W"/>
    <property type="match status" value="1"/>
</dbReference>
<dbReference type="PANTHER" id="PTHR28255">
    <property type="match status" value="1"/>
</dbReference>
<dbReference type="HAMAP" id="MF_00761">
    <property type="entry name" value="UPF0303"/>
    <property type="match status" value="1"/>
</dbReference>
<dbReference type="InterPro" id="IPR005624">
    <property type="entry name" value="PduO/GlcC-like"/>
</dbReference>
<accession>A0A2T5AZK2</accession>
<dbReference type="SUPFAM" id="SSF143744">
    <property type="entry name" value="GlcG-like"/>
    <property type="match status" value="1"/>
</dbReference>
<name>A0A2T5AZK2_MYCDI</name>
<dbReference type="Pfam" id="PF03928">
    <property type="entry name" value="HbpS-like"/>
    <property type="match status" value="1"/>
</dbReference>
<dbReference type="RefSeq" id="WP_108004437.1">
    <property type="nucleotide sequence ID" value="NZ_JBHEEX010000004.1"/>
</dbReference>
<evidence type="ECO:0000313" key="2">
    <source>
        <dbReference type="EMBL" id="PTM92168.1"/>
    </source>
</evidence>
<dbReference type="InterPro" id="IPR038084">
    <property type="entry name" value="PduO/GlcC-like_sf"/>
</dbReference>
<keyword evidence="3" id="KW-1185">Reference proteome</keyword>
<dbReference type="InterPro" id="IPR010371">
    <property type="entry name" value="YBR137W-like"/>
</dbReference>
<organism evidence="2 3">
    <name type="scientific">Mycoplana dimorpha</name>
    <dbReference type="NCBI Taxonomy" id="28320"/>
    <lineage>
        <taxon>Bacteria</taxon>
        <taxon>Pseudomonadati</taxon>
        <taxon>Pseudomonadota</taxon>
        <taxon>Alphaproteobacteria</taxon>
        <taxon>Hyphomicrobiales</taxon>
        <taxon>Rhizobiaceae</taxon>
        <taxon>Mycoplana</taxon>
    </lineage>
</organism>
<comment type="similarity">
    <text evidence="1">Belongs to the UPF0303 family.</text>
</comment>
<comment type="caution">
    <text evidence="2">The sequence shown here is derived from an EMBL/GenBank/DDBJ whole genome shotgun (WGS) entry which is preliminary data.</text>
</comment>
<evidence type="ECO:0000313" key="3">
    <source>
        <dbReference type="Proteomes" id="UP000241247"/>
    </source>
</evidence>
<gene>
    <name evidence="2" type="ORF">C7449_108217</name>
</gene>
<dbReference type="EMBL" id="PZZZ01000008">
    <property type="protein sequence ID" value="PTM92168.1"/>
    <property type="molecule type" value="Genomic_DNA"/>
</dbReference>